<feature type="domain" description="Major facilitator superfamily (MFS) profile" evidence="7">
    <location>
        <begin position="23"/>
        <end position="466"/>
    </location>
</feature>
<dbReference type="Pfam" id="PF07690">
    <property type="entry name" value="MFS_1"/>
    <property type="match status" value="1"/>
</dbReference>
<dbReference type="InterPro" id="IPR036259">
    <property type="entry name" value="MFS_trans_sf"/>
</dbReference>
<keyword evidence="9" id="KW-1185">Reference proteome</keyword>
<feature type="transmembrane region" description="Helical" evidence="6">
    <location>
        <begin position="147"/>
        <end position="175"/>
    </location>
</feature>
<evidence type="ECO:0000313" key="8">
    <source>
        <dbReference type="EMBL" id="KAK2161348.1"/>
    </source>
</evidence>
<reference evidence="8" key="1">
    <citation type="journal article" date="2023" name="Mol. Biol. Evol.">
        <title>Third-Generation Sequencing Reveals the Adaptive Role of the Epigenome in Three Deep-Sea Polychaetes.</title>
        <authorList>
            <person name="Perez M."/>
            <person name="Aroh O."/>
            <person name="Sun Y."/>
            <person name="Lan Y."/>
            <person name="Juniper S.K."/>
            <person name="Young C.R."/>
            <person name="Angers B."/>
            <person name="Qian P.Y."/>
        </authorList>
    </citation>
    <scope>NUCLEOTIDE SEQUENCE</scope>
    <source>
        <strain evidence="8">P08H-3</strain>
    </source>
</reference>
<feature type="transmembrane region" description="Helical" evidence="6">
    <location>
        <begin position="122"/>
        <end position="141"/>
    </location>
</feature>
<keyword evidence="2 6" id="KW-0812">Transmembrane</keyword>
<protein>
    <recommendedName>
        <fullName evidence="7">Major facilitator superfamily (MFS) profile domain-containing protein</fullName>
    </recommendedName>
</protein>
<proteinExistence type="predicted"/>
<feature type="transmembrane region" description="Helical" evidence="6">
    <location>
        <begin position="90"/>
        <end position="110"/>
    </location>
</feature>
<feature type="compositionally biased region" description="Basic and acidic residues" evidence="5">
    <location>
        <begin position="485"/>
        <end position="501"/>
    </location>
</feature>
<accession>A0AAD9NAD6</accession>
<evidence type="ECO:0000256" key="2">
    <source>
        <dbReference type="ARBA" id="ARBA00022692"/>
    </source>
</evidence>
<evidence type="ECO:0000313" key="9">
    <source>
        <dbReference type="Proteomes" id="UP001208570"/>
    </source>
</evidence>
<keyword evidence="3 6" id="KW-1133">Transmembrane helix</keyword>
<feature type="transmembrane region" description="Helical" evidence="6">
    <location>
        <begin position="432"/>
        <end position="457"/>
    </location>
</feature>
<dbReference type="AlphaFoldDB" id="A0AAD9NAD6"/>
<comment type="caution">
    <text evidence="8">The sequence shown here is derived from an EMBL/GenBank/DDBJ whole genome shotgun (WGS) entry which is preliminary data.</text>
</comment>
<evidence type="ECO:0000256" key="6">
    <source>
        <dbReference type="SAM" id="Phobius"/>
    </source>
</evidence>
<gene>
    <name evidence="8" type="ORF">LSH36_118g03013</name>
</gene>
<organism evidence="8 9">
    <name type="scientific">Paralvinella palmiformis</name>
    <dbReference type="NCBI Taxonomy" id="53620"/>
    <lineage>
        <taxon>Eukaryota</taxon>
        <taxon>Metazoa</taxon>
        <taxon>Spiralia</taxon>
        <taxon>Lophotrochozoa</taxon>
        <taxon>Annelida</taxon>
        <taxon>Polychaeta</taxon>
        <taxon>Sedentaria</taxon>
        <taxon>Canalipalpata</taxon>
        <taxon>Terebellida</taxon>
        <taxon>Terebelliformia</taxon>
        <taxon>Alvinellidae</taxon>
        <taxon>Paralvinella</taxon>
    </lineage>
</organism>
<comment type="subcellular location">
    <subcellularLocation>
        <location evidence="1">Membrane</location>
        <topology evidence="1">Multi-pass membrane protein</topology>
    </subcellularLocation>
</comment>
<feature type="transmembrane region" description="Helical" evidence="6">
    <location>
        <begin position="271"/>
        <end position="288"/>
    </location>
</feature>
<dbReference type="SUPFAM" id="SSF103473">
    <property type="entry name" value="MFS general substrate transporter"/>
    <property type="match status" value="1"/>
</dbReference>
<dbReference type="InterPro" id="IPR011701">
    <property type="entry name" value="MFS"/>
</dbReference>
<dbReference type="Gene3D" id="1.20.1250.20">
    <property type="entry name" value="MFS general substrate transporter like domains"/>
    <property type="match status" value="1"/>
</dbReference>
<feature type="transmembrane region" description="Helical" evidence="6">
    <location>
        <begin position="23"/>
        <end position="42"/>
    </location>
</feature>
<evidence type="ECO:0000259" key="7">
    <source>
        <dbReference type="PROSITE" id="PS50850"/>
    </source>
</evidence>
<dbReference type="PANTHER" id="PTHR23507:SF1">
    <property type="entry name" value="FI18259P1-RELATED"/>
    <property type="match status" value="1"/>
</dbReference>
<dbReference type="InterPro" id="IPR020846">
    <property type="entry name" value="MFS_dom"/>
</dbReference>
<feature type="region of interest" description="Disordered" evidence="5">
    <location>
        <begin position="482"/>
        <end position="501"/>
    </location>
</feature>
<feature type="transmembrane region" description="Helical" evidence="6">
    <location>
        <begin position="403"/>
        <end position="426"/>
    </location>
</feature>
<feature type="transmembrane region" description="Helical" evidence="6">
    <location>
        <begin position="308"/>
        <end position="330"/>
    </location>
</feature>
<dbReference type="PROSITE" id="PS50850">
    <property type="entry name" value="MFS"/>
    <property type="match status" value="1"/>
</dbReference>
<evidence type="ECO:0000256" key="1">
    <source>
        <dbReference type="ARBA" id="ARBA00004141"/>
    </source>
</evidence>
<dbReference type="EMBL" id="JAODUP010000118">
    <property type="protein sequence ID" value="KAK2161348.1"/>
    <property type="molecule type" value="Genomic_DNA"/>
</dbReference>
<sequence>METQESSFAIVQPRRQIVLEPMIILYSFVTFPLQLLTQLYILETVENDLAAKYGMMNISHYINITLDLCHMNASDPAVAFNAEVQAEASYVNLIMTLSASVPALFVSLFLGAYSDKVGRKYAILPPLIGGIITTLAFIVVVQLHLPLWYLFISAFLCGFGGFLSTMLLGCFAYISDTTSPETRRFRITVLEMCLLIPGIFSPLGIGKLIETIGYMYSFVITLVGQVIVVIYVIFFVPETVQKDTSAKFFNLTRMKQFKELFTKKGDNRRNVKLIILFLAFFIGIVPKFDFGLDTLYLKNRPLCLSNKMVGYYMSTFLGVATFGGILVAWLMKFCMPDQTVALIGGLSSMVQNIYKAFVQNVIMIFFGENINVAPVFSVFSVLYIPTVRTLLSNTVDKSEQGVVFGAVAFLELMCSITGVAIFNPIYASTQNILTGFVYLVMATFYFVASCVLTVYIISYWNEGKSNPGTITVTVPEKQPLLGSNDRGKRYVNPDETREHQN</sequence>
<dbReference type="PANTHER" id="PTHR23507">
    <property type="entry name" value="ZGC:174356"/>
    <property type="match status" value="1"/>
</dbReference>
<feature type="transmembrane region" description="Helical" evidence="6">
    <location>
        <begin position="187"/>
        <end position="209"/>
    </location>
</feature>
<name>A0AAD9NAD6_9ANNE</name>
<keyword evidence="4 6" id="KW-0472">Membrane</keyword>
<feature type="transmembrane region" description="Helical" evidence="6">
    <location>
        <begin position="372"/>
        <end position="391"/>
    </location>
</feature>
<feature type="transmembrane region" description="Helical" evidence="6">
    <location>
        <begin position="215"/>
        <end position="236"/>
    </location>
</feature>
<evidence type="ECO:0000256" key="5">
    <source>
        <dbReference type="SAM" id="MobiDB-lite"/>
    </source>
</evidence>
<evidence type="ECO:0000256" key="4">
    <source>
        <dbReference type="ARBA" id="ARBA00023136"/>
    </source>
</evidence>
<dbReference type="Proteomes" id="UP001208570">
    <property type="component" value="Unassembled WGS sequence"/>
</dbReference>
<dbReference type="GO" id="GO:0016020">
    <property type="term" value="C:membrane"/>
    <property type="evidence" value="ECO:0007669"/>
    <property type="project" value="UniProtKB-SubCell"/>
</dbReference>
<dbReference type="GO" id="GO:0022857">
    <property type="term" value="F:transmembrane transporter activity"/>
    <property type="evidence" value="ECO:0007669"/>
    <property type="project" value="InterPro"/>
</dbReference>
<evidence type="ECO:0000256" key="3">
    <source>
        <dbReference type="ARBA" id="ARBA00022989"/>
    </source>
</evidence>